<accession>A0ABV1JE25</accession>
<evidence type="ECO:0000256" key="3">
    <source>
        <dbReference type="ARBA" id="ARBA00022723"/>
    </source>
</evidence>
<keyword evidence="7" id="KW-0411">Iron-sulfur</keyword>
<evidence type="ECO:0000256" key="4">
    <source>
        <dbReference type="ARBA" id="ARBA00022737"/>
    </source>
</evidence>
<comment type="caution">
    <text evidence="9">The sequence shown here is derived from an EMBL/GenBank/DDBJ whole genome shotgun (WGS) entry which is preliminary data.</text>
</comment>
<evidence type="ECO:0000313" key="9">
    <source>
        <dbReference type="EMBL" id="MEQ3363326.1"/>
    </source>
</evidence>
<dbReference type="InterPro" id="IPR017896">
    <property type="entry name" value="4Fe4S_Fe-S-bd"/>
</dbReference>
<dbReference type="Proteomes" id="UP001487305">
    <property type="component" value="Unassembled WGS sequence"/>
</dbReference>
<keyword evidence="3" id="KW-0479">Metal-binding</keyword>
<feature type="domain" description="4Fe-4S ferredoxin-type" evidence="8">
    <location>
        <begin position="4"/>
        <end position="32"/>
    </location>
</feature>
<dbReference type="Gene3D" id="3.30.70.20">
    <property type="match status" value="1"/>
</dbReference>
<gene>
    <name evidence="9" type="ORF">AAA083_10110</name>
</gene>
<dbReference type="EMBL" id="JBBNOP010000008">
    <property type="protein sequence ID" value="MEQ3363326.1"/>
    <property type="molecule type" value="Genomic_DNA"/>
</dbReference>
<dbReference type="PANTHER" id="PTHR43177:SF5">
    <property type="entry name" value="ANAEROBIC DIMETHYL SULFOXIDE REDUCTASE CHAIN B-RELATED"/>
    <property type="match status" value="1"/>
</dbReference>
<evidence type="ECO:0000256" key="6">
    <source>
        <dbReference type="ARBA" id="ARBA00023004"/>
    </source>
</evidence>
<dbReference type="PANTHER" id="PTHR43177">
    <property type="entry name" value="PROTEIN NRFC"/>
    <property type="match status" value="1"/>
</dbReference>
<protein>
    <submittedName>
        <fullName evidence="9">4Fe-4S dicluster domain-containing protein</fullName>
    </submittedName>
</protein>
<evidence type="ECO:0000256" key="7">
    <source>
        <dbReference type="ARBA" id="ARBA00023014"/>
    </source>
</evidence>
<proteinExistence type="predicted"/>
<evidence type="ECO:0000256" key="1">
    <source>
        <dbReference type="ARBA" id="ARBA00022448"/>
    </source>
</evidence>
<keyword evidence="10" id="KW-1185">Reference proteome</keyword>
<dbReference type="InterPro" id="IPR050954">
    <property type="entry name" value="ET_IronSulfur_Cluster-Binding"/>
</dbReference>
<keyword evidence="1" id="KW-0813">Transport</keyword>
<dbReference type="RefSeq" id="WP_349227602.1">
    <property type="nucleotide sequence ID" value="NZ_JBBNOP010000008.1"/>
</dbReference>
<sequence length="112" mass="12560">MTQYGLLIDNQYCTGCHSCEVACKNERDLPHGQWGIKVLELGPWKLEDGKHWEYRYVPVPTSSCDLCEARVAEGKRPSCVHHCLASAMEFGTLEELAAKMSEKGKMASIFIP</sequence>
<keyword evidence="2" id="KW-0004">4Fe-4S</keyword>
<reference evidence="9 10" key="1">
    <citation type="submission" date="2024-04" db="EMBL/GenBank/DDBJ databases">
        <title>Human intestinal bacterial collection.</title>
        <authorList>
            <person name="Pauvert C."/>
            <person name="Hitch T.C.A."/>
            <person name="Clavel T."/>
        </authorList>
    </citation>
    <scope>NUCLEOTIDE SEQUENCE [LARGE SCALE GENOMIC DNA]</scope>
    <source>
        <strain evidence="9 10">CLA-KB-H42</strain>
    </source>
</reference>
<name>A0ABV1JE25_9ACTN</name>
<keyword evidence="6" id="KW-0408">Iron</keyword>
<evidence type="ECO:0000256" key="5">
    <source>
        <dbReference type="ARBA" id="ARBA00022982"/>
    </source>
</evidence>
<evidence type="ECO:0000313" key="10">
    <source>
        <dbReference type="Proteomes" id="UP001487305"/>
    </source>
</evidence>
<dbReference type="Pfam" id="PF13247">
    <property type="entry name" value="Fer4_11"/>
    <property type="match status" value="1"/>
</dbReference>
<evidence type="ECO:0000256" key="2">
    <source>
        <dbReference type="ARBA" id="ARBA00022485"/>
    </source>
</evidence>
<keyword evidence="4" id="KW-0677">Repeat</keyword>
<dbReference type="SUPFAM" id="SSF54862">
    <property type="entry name" value="4Fe-4S ferredoxins"/>
    <property type="match status" value="1"/>
</dbReference>
<keyword evidence="5" id="KW-0249">Electron transport</keyword>
<organism evidence="9 10">
    <name type="scientific">Raoultibacter massiliensis</name>
    <dbReference type="NCBI Taxonomy" id="1852371"/>
    <lineage>
        <taxon>Bacteria</taxon>
        <taxon>Bacillati</taxon>
        <taxon>Actinomycetota</taxon>
        <taxon>Coriobacteriia</taxon>
        <taxon>Eggerthellales</taxon>
        <taxon>Eggerthellaceae</taxon>
        <taxon>Raoultibacter</taxon>
    </lineage>
</organism>
<dbReference type="PROSITE" id="PS51379">
    <property type="entry name" value="4FE4S_FER_2"/>
    <property type="match status" value="1"/>
</dbReference>
<evidence type="ECO:0000259" key="8">
    <source>
        <dbReference type="PROSITE" id="PS51379"/>
    </source>
</evidence>